<keyword evidence="18" id="KW-1015">Disulfide bond</keyword>
<dbReference type="InterPro" id="IPR045357">
    <property type="entry name" value="Aminopeptidase_N-like_N"/>
</dbReference>
<dbReference type="PRINTS" id="PR00756">
    <property type="entry name" value="ALADIPTASE"/>
</dbReference>
<keyword evidence="11" id="KW-0732">Signal</keyword>
<evidence type="ECO:0000256" key="23">
    <source>
        <dbReference type="PIRSR" id="PIRSR634016-4"/>
    </source>
</evidence>
<keyword evidence="17 24" id="KW-0472">Membrane</keyword>
<dbReference type="Gene3D" id="1.10.390.10">
    <property type="entry name" value="Neutral Protease Domain 2"/>
    <property type="match status" value="1"/>
</dbReference>
<evidence type="ECO:0000256" key="5">
    <source>
        <dbReference type="ARBA" id="ARBA00022438"/>
    </source>
</evidence>
<evidence type="ECO:0000256" key="13">
    <source>
        <dbReference type="ARBA" id="ARBA00022833"/>
    </source>
</evidence>
<dbReference type="GO" id="GO:0016285">
    <property type="term" value="F:alanyl aminopeptidase activity"/>
    <property type="evidence" value="ECO:0007669"/>
    <property type="project" value="UniProtKB-EC"/>
</dbReference>
<feature type="domain" description="Aminopeptidase N-like N-terminal" evidence="27">
    <location>
        <begin position="123"/>
        <end position="318"/>
    </location>
</feature>
<dbReference type="FunFam" id="2.60.40.1910:FF:000008">
    <property type="entry name" value="Aminopeptidase"/>
    <property type="match status" value="1"/>
</dbReference>
<dbReference type="InterPro" id="IPR050344">
    <property type="entry name" value="Peptidase_M1_aminopeptidases"/>
</dbReference>
<dbReference type="GO" id="GO:0005737">
    <property type="term" value="C:cytoplasm"/>
    <property type="evidence" value="ECO:0007669"/>
    <property type="project" value="TreeGrafter"/>
</dbReference>
<dbReference type="InterPro" id="IPR014782">
    <property type="entry name" value="Peptidase_M1_dom"/>
</dbReference>
<evidence type="ECO:0000259" key="26">
    <source>
        <dbReference type="Pfam" id="PF11838"/>
    </source>
</evidence>
<dbReference type="GO" id="GO:0042277">
    <property type="term" value="F:peptide binding"/>
    <property type="evidence" value="ECO:0007669"/>
    <property type="project" value="TreeGrafter"/>
</dbReference>
<dbReference type="PANTHER" id="PTHR11533:SF294">
    <property type="entry name" value="THYROTROPIN-RELEASING HORMONE-DEGRADING ECTOENZYME"/>
    <property type="match status" value="1"/>
</dbReference>
<protein>
    <recommendedName>
        <fullName evidence="24">Aminopeptidase</fullName>
        <ecNumber evidence="24">3.4.11.-</ecNumber>
    </recommendedName>
</protein>
<evidence type="ECO:0000256" key="15">
    <source>
        <dbReference type="ARBA" id="ARBA00022989"/>
    </source>
</evidence>
<organism evidence="28 29">
    <name type="scientific">Popillia japonica</name>
    <name type="common">Japanese beetle</name>
    <dbReference type="NCBI Taxonomy" id="7064"/>
    <lineage>
        <taxon>Eukaryota</taxon>
        <taxon>Metazoa</taxon>
        <taxon>Ecdysozoa</taxon>
        <taxon>Arthropoda</taxon>
        <taxon>Hexapoda</taxon>
        <taxon>Insecta</taxon>
        <taxon>Pterygota</taxon>
        <taxon>Neoptera</taxon>
        <taxon>Endopterygota</taxon>
        <taxon>Coleoptera</taxon>
        <taxon>Polyphaga</taxon>
        <taxon>Scarabaeiformia</taxon>
        <taxon>Scarabaeidae</taxon>
        <taxon>Rutelinae</taxon>
        <taxon>Popillia</taxon>
    </lineage>
</organism>
<comment type="similarity">
    <text evidence="4 24">Belongs to the peptidase M1 family.</text>
</comment>
<proteinExistence type="inferred from homology"/>
<evidence type="ECO:0000256" key="3">
    <source>
        <dbReference type="ARBA" id="ARBA00004609"/>
    </source>
</evidence>
<evidence type="ECO:0000256" key="18">
    <source>
        <dbReference type="ARBA" id="ARBA00023157"/>
    </source>
</evidence>
<keyword evidence="9 24" id="KW-0812">Transmembrane</keyword>
<dbReference type="FunFam" id="1.25.50.20:FF:000001">
    <property type="entry name" value="Aminopeptidase"/>
    <property type="match status" value="1"/>
</dbReference>
<evidence type="ECO:0000256" key="11">
    <source>
        <dbReference type="ARBA" id="ARBA00022729"/>
    </source>
</evidence>
<feature type="binding site" evidence="22">
    <location>
        <position position="443"/>
    </location>
    <ligand>
        <name>Zn(2+)</name>
        <dbReference type="ChEBI" id="CHEBI:29105"/>
        <note>catalytic</note>
    </ligand>
</feature>
<accession>A0AAW1LTG7</accession>
<dbReference type="InterPro" id="IPR042097">
    <property type="entry name" value="Aminopeptidase_N-like_N_sf"/>
</dbReference>
<keyword evidence="15 24" id="KW-1133">Transmembrane helix</keyword>
<dbReference type="Gene3D" id="2.60.40.1730">
    <property type="entry name" value="tricorn interacting facor f3 domain"/>
    <property type="match status" value="1"/>
</dbReference>
<keyword evidence="12 24" id="KW-0378">Hydrolase</keyword>
<feature type="binding site" evidence="22">
    <location>
        <position position="420"/>
    </location>
    <ligand>
        <name>Zn(2+)</name>
        <dbReference type="ChEBI" id="CHEBI:29105"/>
        <note>catalytic</note>
    </ligand>
</feature>
<dbReference type="InterPro" id="IPR024571">
    <property type="entry name" value="ERAP1-like_C_dom"/>
</dbReference>
<keyword evidence="29" id="KW-1185">Reference proteome</keyword>
<evidence type="ECO:0000256" key="1">
    <source>
        <dbReference type="ARBA" id="ARBA00000098"/>
    </source>
</evidence>
<evidence type="ECO:0000256" key="10">
    <source>
        <dbReference type="ARBA" id="ARBA00022723"/>
    </source>
</evidence>
<dbReference type="SUPFAM" id="SSF63737">
    <property type="entry name" value="Leukotriene A4 hydrolase N-terminal domain"/>
    <property type="match status" value="1"/>
</dbReference>
<dbReference type="EC" id="3.4.11.-" evidence="24"/>
<dbReference type="Pfam" id="PF11838">
    <property type="entry name" value="ERAP1_C"/>
    <property type="match status" value="1"/>
</dbReference>
<keyword evidence="19" id="KW-0325">Glycoprotein</keyword>
<keyword evidence="10 22" id="KW-0479">Metal-binding</keyword>
<dbReference type="GO" id="GO:0006508">
    <property type="term" value="P:proteolysis"/>
    <property type="evidence" value="ECO:0007669"/>
    <property type="project" value="UniProtKB-KW"/>
</dbReference>
<dbReference type="SUPFAM" id="SSF55486">
    <property type="entry name" value="Metalloproteases ('zincins'), catalytic domain"/>
    <property type="match status" value="1"/>
</dbReference>
<evidence type="ECO:0000256" key="9">
    <source>
        <dbReference type="ARBA" id="ARBA00022692"/>
    </source>
</evidence>
<evidence type="ECO:0000256" key="24">
    <source>
        <dbReference type="RuleBase" id="RU364040"/>
    </source>
</evidence>
<evidence type="ECO:0000256" key="20">
    <source>
        <dbReference type="ARBA" id="ARBA00023288"/>
    </source>
</evidence>
<keyword evidence="13 22" id="KW-0862">Zinc</keyword>
<feature type="binding site" evidence="22">
    <location>
        <position position="424"/>
    </location>
    <ligand>
        <name>Zn(2+)</name>
        <dbReference type="ChEBI" id="CHEBI:29105"/>
        <note>catalytic</note>
    </ligand>
</feature>
<dbReference type="GO" id="GO:0043171">
    <property type="term" value="P:peptide catabolic process"/>
    <property type="evidence" value="ECO:0007669"/>
    <property type="project" value="TreeGrafter"/>
</dbReference>
<dbReference type="FunFam" id="2.60.40.1730:FF:000012">
    <property type="entry name" value="Aminopeptidase N"/>
    <property type="match status" value="1"/>
</dbReference>
<keyword evidence="7" id="KW-0336">GPI-anchor</keyword>
<dbReference type="InterPro" id="IPR034016">
    <property type="entry name" value="M1_APN-typ"/>
</dbReference>
<dbReference type="Gene3D" id="1.25.50.20">
    <property type="match status" value="1"/>
</dbReference>
<dbReference type="GO" id="GO:0005886">
    <property type="term" value="C:plasma membrane"/>
    <property type="evidence" value="ECO:0007669"/>
    <property type="project" value="UniProtKB-SubCell"/>
</dbReference>
<feature type="site" description="Transition state stabilizer" evidence="23">
    <location>
        <position position="506"/>
    </location>
</feature>
<dbReference type="EMBL" id="JASPKY010000101">
    <property type="protein sequence ID" value="KAK9737301.1"/>
    <property type="molecule type" value="Genomic_DNA"/>
</dbReference>
<keyword evidence="5 24" id="KW-0031">Aminopeptidase</keyword>
<dbReference type="GO" id="GO:0008270">
    <property type="term" value="F:zinc ion binding"/>
    <property type="evidence" value="ECO:0007669"/>
    <property type="project" value="UniProtKB-UniRule"/>
</dbReference>
<feature type="transmembrane region" description="Helical" evidence="24">
    <location>
        <begin position="29"/>
        <end position="51"/>
    </location>
</feature>
<dbReference type="Pfam" id="PF01433">
    <property type="entry name" value="Peptidase_M1"/>
    <property type="match status" value="1"/>
</dbReference>
<dbReference type="FunFam" id="1.10.390.10:FF:000001">
    <property type="entry name" value="Aminopeptidase"/>
    <property type="match status" value="1"/>
</dbReference>
<dbReference type="Pfam" id="PF17900">
    <property type="entry name" value="Peptidase_M1_N"/>
    <property type="match status" value="1"/>
</dbReference>
<dbReference type="PANTHER" id="PTHR11533">
    <property type="entry name" value="PROTEASE M1 ZINC METALLOPROTEASE"/>
    <property type="match status" value="1"/>
</dbReference>
<comment type="cofactor">
    <cofactor evidence="22 24">
        <name>Zn(2+)</name>
        <dbReference type="ChEBI" id="CHEBI:29105"/>
    </cofactor>
    <text evidence="22 24">Binds 1 zinc ion per subunit.</text>
</comment>
<dbReference type="InterPro" id="IPR027268">
    <property type="entry name" value="Peptidase_M4/M1_CTD_sf"/>
</dbReference>
<dbReference type="AlphaFoldDB" id="A0AAW1LTG7"/>
<evidence type="ECO:0000259" key="27">
    <source>
        <dbReference type="Pfam" id="PF17900"/>
    </source>
</evidence>
<keyword evidence="16 24" id="KW-0482">Metalloprotease</keyword>
<dbReference type="GO" id="GO:0005615">
    <property type="term" value="C:extracellular space"/>
    <property type="evidence" value="ECO:0007669"/>
    <property type="project" value="TreeGrafter"/>
</dbReference>
<evidence type="ECO:0000259" key="25">
    <source>
        <dbReference type="Pfam" id="PF01433"/>
    </source>
</evidence>
<evidence type="ECO:0000256" key="14">
    <source>
        <dbReference type="ARBA" id="ARBA00022968"/>
    </source>
</evidence>
<comment type="subcellular location">
    <subcellularLocation>
        <location evidence="3">Cell membrane</location>
        <topology evidence="3">Lipid-anchor</topology>
        <topology evidence="3">GPI-anchor</topology>
    </subcellularLocation>
    <subcellularLocation>
        <location evidence="2">Membrane</location>
        <topology evidence="2">Single-pass type II membrane protein</topology>
    </subcellularLocation>
</comment>
<comment type="catalytic activity">
    <reaction evidence="1">
        <text>Release of an N-terminal amino acid, Xaa-|-Yaa- from a peptide, amide or arylamide. Xaa is preferably Ala, but may be most amino acids including Pro (slow action). When a terminal hydrophobic residue is followed by a prolyl residue, the two may be released as an intact Xaa-Pro dipeptide.</text>
        <dbReference type="EC" id="3.4.11.2"/>
    </reaction>
</comment>
<sequence>MTQADERLNVMDTIIKYSRRKPILIWRPVAVFLVLLFIAALITTGLLVYHLSPRHFIEYNNVSCRHAPPFAEESQTQSRNISKDETAVSSATTFLATAEATTTQSEGDKSDNSGPRLPTSIIPISYKIYLLPFLYEGNFTFKGNVSVLVNVTAATDHITLHADELDIDEDSVEVLKVNHTSEATEGNVAVDKITNDTTRNFLIIFVNETLHGGELYTINIQFTGILNDLLHGFYRSSYIVNGEKRWIAATQFQPTDARKSFPCFDEPSLKATFQINLGRSRMMSTISNMPINRTSPVEDLDDYVWDHYEESVPMSTYLVAFVVSDLKKVQNGTFSVWARESALKQASFSLKIGPAILKFYEEFFHIKFPLPKIDMVALPDFSTGAMENWGLITYRESVLLYEPQVSTKTNLQSIAIVVAHELAHQWFGNLVTPAWWSDLWLNEGFASYMEYLGADAVCPELKTLDQFVVIELQNVFHLDSLKSSHQISIAVNNPDEINHIFDRISYGKGATIIRMMEHFLTLDVFRQGLANYLKEREYSSAEQDDLWSALTAQAHADMIFDKNMTVKEIMDTWTLQTGYPIVTATRNETSLVLKQERFLIGGRTEIDTNTLWWIPITYTVQFDQAMSSVWMKAQPELVVDLNRDLNFWLLLNINQTGYYRVNYDVSNWQMLIKQLNDKNGFKRLDPKNRAQLLDDALNLANAGYLDYDIAMNVTRYLVHEREYVPWKAAFNAFDFLYGIFSHSTKFYQFRKYMLYLLEGLYQDVTFEENPNDPTLKTYMRMDMLWRACQFGYTNCTYNSMKQFRNWQHTVDPDKQNTISPNLRGIVYCNAIKLGSQAEWEFAWQRYLNTDVGSEKELLMSALGCSNEPWILIRYLEWAITEGSGIRKQDSVRVFSAVSSTVTGQRISYSFLQENWDEIKKYTGSSIMLFIGIVRECITTYPSQQELNDIKRFVNEKSDDLSTASRVIQQLVEQGEVNLKWKSRNFEKILRWLSSFDS</sequence>
<keyword evidence="6" id="KW-1003">Cell membrane</keyword>
<keyword evidence="20" id="KW-0449">Lipoprotein</keyword>
<keyword evidence="14" id="KW-0735">Signal-anchor</keyword>
<feature type="domain" description="Peptidase M1 membrane alanine aminopeptidase" evidence="25">
    <location>
        <begin position="348"/>
        <end position="573"/>
    </location>
</feature>
<evidence type="ECO:0000256" key="7">
    <source>
        <dbReference type="ARBA" id="ARBA00022622"/>
    </source>
</evidence>
<name>A0AAW1LTG7_POPJA</name>
<comment type="caution">
    <text evidence="28">The sequence shown here is derived from an EMBL/GenBank/DDBJ whole genome shotgun (WGS) entry which is preliminary data.</text>
</comment>
<dbReference type="InterPro" id="IPR001930">
    <property type="entry name" value="Peptidase_M1"/>
</dbReference>
<evidence type="ECO:0000256" key="6">
    <source>
        <dbReference type="ARBA" id="ARBA00022475"/>
    </source>
</evidence>
<evidence type="ECO:0000256" key="17">
    <source>
        <dbReference type="ARBA" id="ARBA00023136"/>
    </source>
</evidence>
<evidence type="ECO:0000256" key="4">
    <source>
        <dbReference type="ARBA" id="ARBA00010136"/>
    </source>
</evidence>
<evidence type="ECO:0000256" key="21">
    <source>
        <dbReference type="PIRSR" id="PIRSR634016-1"/>
    </source>
</evidence>
<dbReference type="Proteomes" id="UP001458880">
    <property type="component" value="Unassembled WGS sequence"/>
</dbReference>
<evidence type="ECO:0000256" key="19">
    <source>
        <dbReference type="ARBA" id="ARBA00023180"/>
    </source>
</evidence>
<evidence type="ECO:0000256" key="12">
    <source>
        <dbReference type="ARBA" id="ARBA00022801"/>
    </source>
</evidence>
<evidence type="ECO:0000256" key="16">
    <source>
        <dbReference type="ARBA" id="ARBA00023049"/>
    </source>
</evidence>
<gene>
    <name evidence="28" type="ORF">QE152_g10806</name>
</gene>
<feature type="domain" description="ERAP1-like C-terminal" evidence="26">
    <location>
        <begin position="648"/>
        <end position="973"/>
    </location>
</feature>
<evidence type="ECO:0000256" key="2">
    <source>
        <dbReference type="ARBA" id="ARBA00004606"/>
    </source>
</evidence>
<evidence type="ECO:0000256" key="22">
    <source>
        <dbReference type="PIRSR" id="PIRSR634016-3"/>
    </source>
</evidence>
<feature type="active site" description="Proton acceptor" evidence="21">
    <location>
        <position position="421"/>
    </location>
</feature>
<dbReference type="Gene3D" id="2.60.40.1910">
    <property type="match status" value="1"/>
</dbReference>
<evidence type="ECO:0000313" key="29">
    <source>
        <dbReference type="Proteomes" id="UP001458880"/>
    </source>
</evidence>
<dbReference type="CDD" id="cd09601">
    <property type="entry name" value="M1_APN-Q_like"/>
    <property type="match status" value="1"/>
</dbReference>
<keyword evidence="8 24" id="KW-0645">Protease</keyword>
<dbReference type="GO" id="GO:0098552">
    <property type="term" value="C:side of membrane"/>
    <property type="evidence" value="ECO:0007669"/>
    <property type="project" value="UniProtKB-KW"/>
</dbReference>
<evidence type="ECO:0000313" key="28">
    <source>
        <dbReference type="EMBL" id="KAK9737301.1"/>
    </source>
</evidence>
<dbReference type="GO" id="GO:0070006">
    <property type="term" value="F:metalloaminopeptidase activity"/>
    <property type="evidence" value="ECO:0007669"/>
    <property type="project" value="TreeGrafter"/>
</dbReference>
<reference evidence="28 29" key="1">
    <citation type="journal article" date="2024" name="BMC Genomics">
        <title>De novo assembly and annotation of Popillia japonica's genome with initial clues to its potential as an invasive pest.</title>
        <authorList>
            <person name="Cucini C."/>
            <person name="Boschi S."/>
            <person name="Funari R."/>
            <person name="Cardaioli E."/>
            <person name="Iannotti N."/>
            <person name="Marturano G."/>
            <person name="Paoli F."/>
            <person name="Bruttini M."/>
            <person name="Carapelli A."/>
            <person name="Frati F."/>
            <person name="Nardi F."/>
        </authorList>
    </citation>
    <scope>NUCLEOTIDE SEQUENCE [LARGE SCALE GENOMIC DNA]</scope>
    <source>
        <strain evidence="28">DMR45628</strain>
    </source>
</reference>
<evidence type="ECO:0000256" key="8">
    <source>
        <dbReference type="ARBA" id="ARBA00022670"/>
    </source>
</evidence>